<evidence type="ECO:0000313" key="3">
    <source>
        <dbReference type="EMBL" id="GET36490.1"/>
    </source>
</evidence>
<dbReference type="PANTHER" id="PTHR22893:SF91">
    <property type="entry name" value="NADPH DEHYDROGENASE 2-RELATED"/>
    <property type="match status" value="1"/>
</dbReference>
<dbReference type="Pfam" id="PF00724">
    <property type="entry name" value="Oxidored_FMN"/>
    <property type="match status" value="1"/>
</dbReference>
<evidence type="ECO:0000259" key="2">
    <source>
        <dbReference type="Pfam" id="PF00724"/>
    </source>
</evidence>
<dbReference type="InterPro" id="IPR013785">
    <property type="entry name" value="Aldolase_TIM"/>
</dbReference>
<dbReference type="InterPro" id="IPR045247">
    <property type="entry name" value="Oye-like"/>
</dbReference>
<protein>
    <submittedName>
        <fullName evidence="3">Xenobiotic reductase B</fullName>
    </submittedName>
</protein>
<gene>
    <name evidence="3" type="ORF">MiSe_12410</name>
</gene>
<dbReference type="Proteomes" id="UP001050975">
    <property type="component" value="Unassembled WGS sequence"/>
</dbReference>
<feature type="domain" description="NADH:flavin oxidoreductase/NADH oxidase N-terminal" evidence="2">
    <location>
        <begin position="13"/>
        <end position="332"/>
    </location>
</feature>
<comment type="caution">
    <text evidence="3">The sequence shown here is derived from an EMBL/GenBank/DDBJ whole genome shotgun (WGS) entry which is preliminary data.</text>
</comment>
<dbReference type="GO" id="GO:0010181">
    <property type="term" value="F:FMN binding"/>
    <property type="evidence" value="ECO:0007669"/>
    <property type="project" value="InterPro"/>
</dbReference>
<dbReference type="EMBL" id="BLAY01000013">
    <property type="protein sequence ID" value="GET36490.1"/>
    <property type="molecule type" value="Genomic_DNA"/>
</dbReference>
<dbReference type="RefSeq" id="WP_226576158.1">
    <property type="nucleotide sequence ID" value="NZ_BLAY01000013.1"/>
</dbReference>
<accession>A0AAV3X8T9</accession>
<proteinExistence type="predicted"/>
<name>A0AAV3X8T9_9CYAN</name>
<feature type="region of interest" description="Disordered" evidence="1">
    <location>
        <begin position="118"/>
        <end position="137"/>
    </location>
</feature>
<reference evidence="3" key="1">
    <citation type="submission" date="2019-10" db="EMBL/GenBank/DDBJ databases">
        <title>Draft genome sequece of Microseira wollei NIES-4236.</title>
        <authorList>
            <person name="Yamaguchi H."/>
            <person name="Suzuki S."/>
            <person name="Kawachi M."/>
        </authorList>
    </citation>
    <scope>NUCLEOTIDE SEQUENCE</scope>
    <source>
        <strain evidence="3">NIES-4236</strain>
    </source>
</reference>
<dbReference type="GO" id="GO:0016491">
    <property type="term" value="F:oxidoreductase activity"/>
    <property type="evidence" value="ECO:0007669"/>
    <property type="project" value="InterPro"/>
</dbReference>
<keyword evidence="4" id="KW-1185">Reference proteome</keyword>
<evidence type="ECO:0000313" key="4">
    <source>
        <dbReference type="Proteomes" id="UP001050975"/>
    </source>
</evidence>
<dbReference type="Gene3D" id="3.20.20.70">
    <property type="entry name" value="Aldolase class I"/>
    <property type="match status" value="1"/>
</dbReference>
<dbReference type="AlphaFoldDB" id="A0AAV3X8T9"/>
<organism evidence="3 4">
    <name type="scientific">Microseira wollei NIES-4236</name>
    <dbReference type="NCBI Taxonomy" id="2530354"/>
    <lineage>
        <taxon>Bacteria</taxon>
        <taxon>Bacillati</taxon>
        <taxon>Cyanobacteriota</taxon>
        <taxon>Cyanophyceae</taxon>
        <taxon>Oscillatoriophycideae</taxon>
        <taxon>Aerosakkonematales</taxon>
        <taxon>Aerosakkonemataceae</taxon>
        <taxon>Microseira</taxon>
    </lineage>
</organism>
<sequence>MLLELFDHPLLGNLKNRVVMSAMTRSFADQNHCVTAASAEYYARRAADGVALILTEGTIVHPTGDGYNDVPYIYTPEQTESWKQVTQRVHEEGSKIFCQLWHCGRISHEDFTGGVPPVSSSNKQAGGINRQNGKPYGVPRALETEEIPEIYEMFRQGALNAIAANFDGVQLHLAHGYLADQFFDAAINDRTDQYGGAVENRCRFALELTEIILRELGAEKVMVRLSPSRGLGDGFYDWPDLDDMLAYLIPEFEGMGLRMLDISCARADYYQTSGRIIRQIRPMWPHLIMGGASLLPGQAESELQEGYLDMVTWARFILANPDFVTRLREGKPLIPMESEMLKTLV</sequence>
<evidence type="ECO:0000256" key="1">
    <source>
        <dbReference type="SAM" id="MobiDB-lite"/>
    </source>
</evidence>
<dbReference type="SUPFAM" id="SSF51395">
    <property type="entry name" value="FMN-linked oxidoreductases"/>
    <property type="match status" value="1"/>
</dbReference>
<dbReference type="PANTHER" id="PTHR22893">
    <property type="entry name" value="NADH OXIDOREDUCTASE-RELATED"/>
    <property type="match status" value="1"/>
</dbReference>
<feature type="compositionally biased region" description="Polar residues" evidence="1">
    <location>
        <begin position="118"/>
        <end position="132"/>
    </location>
</feature>
<dbReference type="InterPro" id="IPR001155">
    <property type="entry name" value="OxRdtase_FMN_N"/>
</dbReference>